<keyword evidence="6 10" id="KW-0560">Oxidoreductase</keyword>
<dbReference type="AlphaFoldDB" id="A0A0H3M6V3"/>
<evidence type="ECO:0000256" key="7">
    <source>
        <dbReference type="ARBA" id="ARBA00023004"/>
    </source>
</evidence>
<comment type="cofactor">
    <cofactor evidence="1">
        <name>heme</name>
        <dbReference type="ChEBI" id="CHEBI:30413"/>
    </cofactor>
</comment>
<evidence type="ECO:0000256" key="4">
    <source>
        <dbReference type="ARBA" id="ARBA00022617"/>
    </source>
</evidence>
<dbReference type="Gene3D" id="1.10.630.10">
    <property type="entry name" value="Cytochrome P450"/>
    <property type="match status" value="1"/>
</dbReference>
<comment type="subunit">
    <text evidence="3">Monomer.</text>
</comment>
<protein>
    <recommendedName>
        <fullName evidence="9">Cytochrome P450 144</fullName>
    </recommendedName>
</protein>
<sequence length="434" mass="47210">MRRSPKGSPGAVLDLQRRVDQAVSADHAELMTIAKDANTFFGAESVQDPYPLYERMRAAGSVHRIANSDFYAVCGWDAVNEAIGRPEDFSSNLTATMTYTAEGTAKPFEMDPLGGPTHVLATADDPAHAVHRKLVLRHLAAKRIRVMEQFTVQAADRLWVDGMQDGCIEWMGAMANRLPMMVVAELIGLPDPDIAQLVKWGYAATQLLEGLVENDQLVAAGVALMELSGYIFEQFDRAAADPRDNLLGELATACASGELDTLTAQVMMVTLFAAGGESTAALLGSAVWILATRPDIQQQVRANPELLGAFIEETLRYEPPFRGQYRHVRNATTLDGTELPADSHLLLLWGAANRDPAQFEAPGEFRLDRAGGKGHISFGKGAHFCVGAALARLEARIVLRLLLDRTSVIEAADVGGWLPSILVRRIERLELAVQ</sequence>
<evidence type="ECO:0000256" key="3">
    <source>
        <dbReference type="ARBA" id="ARBA00011245"/>
    </source>
</evidence>
<dbReference type="SUPFAM" id="SSF48264">
    <property type="entry name" value="Cytochrome P450"/>
    <property type="match status" value="1"/>
</dbReference>
<evidence type="ECO:0000256" key="8">
    <source>
        <dbReference type="ARBA" id="ARBA00023033"/>
    </source>
</evidence>
<dbReference type="GO" id="GO:0008395">
    <property type="term" value="F:steroid hydroxylase activity"/>
    <property type="evidence" value="ECO:0007669"/>
    <property type="project" value="TreeGrafter"/>
</dbReference>
<comment type="similarity">
    <text evidence="2 10">Belongs to the cytochrome P450 family.</text>
</comment>
<dbReference type="GO" id="GO:0020037">
    <property type="term" value="F:heme binding"/>
    <property type="evidence" value="ECO:0007669"/>
    <property type="project" value="InterPro"/>
</dbReference>
<dbReference type="PRINTS" id="PR00359">
    <property type="entry name" value="BP450"/>
</dbReference>
<dbReference type="HOGENOM" id="CLU_033716_0_2_11"/>
<evidence type="ECO:0000256" key="2">
    <source>
        <dbReference type="ARBA" id="ARBA00010617"/>
    </source>
</evidence>
<accession>A0A0H3M6V3</accession>
<evidence type="ECO:0000256" key="6">
    <source>
        <dbReference type="ARBA" id="ARBA00023002"/>
    </source>
</evidence>
<dbReference type="Pfam" id="PF00067">
    <property type="entry name" value="p450"/>
    <property type="match status" value="1"/>
</dbReference>
<evidence type="ECO:0000256" key="9">
    <source>
        <dbReference type="ARBA" id="ARBA00068001"/>
    </source>
</evidence>
<dbReference type="InterPro" id="IPR002397">
    <property type="entry name" value="Cyt_P450_B"/>
</dbReference>
<dbReference type="InterPro" id="IPR017972">
    <property type="entry name" value="Cyt_P450_CS"/>
</dbReference>
<dbReference type="PANTHER" id="PTHR46696:SF4">
    <property type="entry name" value="BIOTIN BIOSYNTHESIS CYTOCHROME P450"/>
    <property type="match status" value="1"/>
</dbReference>
<dbReference type="PRINTS" id="PR00385">
    <property type="entry name" value="P450"/>
</dbReference>
<dbReference type="PANTHER" id="PTHR46696">
    <property type="entry name" value="P450, PUTATIVE (EUROFUNG)-RELATED"/>
    <property type="match status" value="1"/>
</dbReference>
<evidence type="ECO:0000256" key="5">
    <source>
        <dbReference type="ARBA" id="ARBA00022723"/>
    </source>
</evidence>
<dbReference type="EMBL" id="AM408590">
    <property type="protein sequence ID" value="CAL71797.1"/>
    <property type="molecule type" value="Genomic_DNA"/>
</dbReference>
<proteinExistence type="inferred from homology"/>
<evidence type="ECO:0000313" key="12">
    <source>
        <dbReference type="Proteomes" id="UP000001472"/>
    </source>
</evidence>
<reference evidence="11 12" key="1">
    <citation type="journal article" date="2007" name="Proc. Natl. Acad. Sci. U.S.A.">
        <title>Genome plasticity of BCG and impact on vaccine efficacy.</title>
        <authorList>
            <person name="Brosch R."/>
            <person name="Gordon S.V."/>
            <person name="Garnier T."/>
            <person name="Eiglmeier K."/>
            <person name="Frigui W."/>
            <person name="Valenti P."/>
            <person name="Dos Santos S."/>
            <person name="Duthoy S."/>
            <person name="Lacroix C."/>
            <person name="Garcia-Pelayo C."/>
            <person name="Inwald J.K."/>
            <person name="Golby P."/>
            <person name="Garcia J.N."/>
            <person name="Hewinson R.G."/>
            <person name="Behr M.A."/>
            <person name="Quail M.A."/>
            <person name="Churcher C."/>
            <person name="Barrell B.G."/>
            <person name="Parkhill J."/>
            <person name="Cole S.T."/>
        </authorList>
    </citation>
    <scope>NUCLEOTIDE SEQUENCE [LARGE SCALE GENOMIC DNA]</scope>
    <source>
        <strain evidence="12">BCG / Pasteur 1173P2</strain>
    </source>
</reference>
<dbReference type="GO" id="GO:0036199">
    <property type="term" value="F:cholest-4-en-3-one 26-monooxygenase activity"/>
    <property type="evidence" value="ECO:0007669"/>
    <property type="project" value="TreeGrafter"/>
</dbReference>
<evidence type="ECO:0000256" key="10">
    <source>
        <dbReference type="RuleBase" id="RU000461"/>
    </source>
</evidence>
<dbReference type="GO" id="GO:0006707">
    <property type="term" value="P:cholesterol catabolic process"/>
    <property type="evidence" value="ECO:0007669"/>
    <property type="project" value="TreeGrafter"/>
</dbReference>
<organism evidence="11 12">
    <name type="scientific">Mycobacterium bovis (strain BCG / Pasteur 1173P2)</name>
    <dbReference type="NCBI Taxonomy" id="410289"/>
    <lineage>
        <taxon>Bacteria</taxon>
        <taxon>Bacillati</taxon>
        <taxon>Actinomycetota</taxon>
        <taxon>Actinomycetes</taxon>
        <taxon>Mycobacteriales</taxon>
        <taxon>Mycobacteriaceae</taxon>
        <taxon>Mycobacterium</taxon>
        <taxon>Mycobacterium tuberculosis complex</taxon>
    </lineage>
</organism>
<dbReference type="InterPro" id="IPR001128">
    <property type="entry name" value="Cyt_P450"/>
</dbReference>
<dbReference type="PROSITE" id="PS00086">
    <property type="entry name" value="CYTOCHROME_P450"/>
    <property type="match status" value="1"/>
</dbReference>
<evidence type="ECO:0000256" key="1">
    <source>
        <dbReference type="ARBA" id="ARBA00001971"/>
    </source>
</evidence>
<dbReference type="GO" id="GO:0005506">
    <property type="term" value="F:iron ion binding"/>
    <property type="evidence" value="ECO:0007669"/>
    <property type="project" value="InterPro"/>
</dbReference>
<gene>
    <name evidence="11" type="primary">cyp144</name>
    <name evidence="11" type="ordered locus">BCG_1810</name>
</gene>
<name>A0A0H3M6V3_MYCBP</name>
<keyword evidence="7 10" id="KW-0408">Iron</keyword>
<dbReference type="InterPro" id="IPR036396">
    <property type="entry name" value="Cyt_P450_sf"/>
</dbReference>
<dbReference type="KEGG" id="mbb:BCG_1810"/>
<dbReference type="SMR" id="A0A0H3M6V3"/>
<keyword evidence="5 10" id="KW-0479">Metal-binding</keyword>
<evidence type="ECO:0000313" key="11">
    <source>
        <dbReference type="EMBL" id="CAL71797.1"/>
    </source>
</evidence>
<dbReference type="Proteomes" id="UP000001472">
    <property type="component" value="Chromosome"/>
</dbReference>
<keyword evidence="8 10" id="KW-0503">Monooxygenase</keyword>
<dbReference type="FunFam" id="1.10.630.10:FF:000196">
    <property type="entry name" value="Cytochrome P450 144"/>
    <property type="match status" value="1"/>
</dbReference>
<keyword evidence="4 10" id="KW-0349">Heme</keyword>